<protein>
    <submittedName>
        <fullName evidence="1">Uncharacterized protein</fullName>
    </submittedName>
</protein>
<evidence type="ECO:0000313" key="2">
    <source>
        <dbReference type="Proteomes" id="UP000215256"/>
    </source>
</evidence>
<evidence type="ECO:0000313" key="1">
    <source>
        <dbReference type="EMBL" id="ASV85060.1"/>
    </source>
</evidence>
<dbReference type="AlphaFoldDB" id="A0A248UEU4"/>
<proteinExistence type="predicted"/>
<dbReference type="EMBL" id="CP022604">
    <property type="protein sequence ID" value="ASV85060.1"/>
    <property type="molecule type" value="Genomic_DNA"/>
</dbReference>
<accession>A0A248UEU4</accession>
<gene>
    <name evidence="1" type="ORF">CES85_0672</name>
</gene>
<organism evidence="1 2">
    <name type="scientific">Ochrobactrum quorumnocens</name>
    <dbReference type="NCBI Taxonomy" id="271865"/>
    <lineage>
        <taxon>Bacteria</taxon>
        <taxon>Pseudomonadati</taxon>
        <taxon>Pseudomonadota</taxon>
        <taxon>Alphaproteobacteria</taxon>
        <taxon>Hyphomicrobiales</taxon>
        <taxon>Brucellaceae</taxon>
        <taxon>Brucella/Ochrobactrum group</taxon>
        <taxon>Ochrobactrum</taxon>
    </lineage>
</organism>
<dbReference type="Proteomes" id="UP000215256">
    <property type="component" value="Chromosome 1"/>
</dbReference>
<name>A0A248UEU4_9HYPH</name>
<sequence length="60" mass="6602">MSVARSCSAQKLLDCLSSRTVRVLIVNHQSNDAFVPGEKRAHVLLVMLHRSAIEVSTKPT</sequence>
<reference evidence="1 2" key="1">
    <citation type="submission" date="2017-07" db="EMBL/GenBank/DDBJ databases">
        <title>Phylogenetic study on the rhizospheric bacterium Ochrobactrum sp. A44.</title>
        <authorList>
            <person name="Krzyzanowska D.M."/>
            <person name="Ossowicki A."/>
            <person name="Rajewska M."/>
            <person name="Maciag T."/>
            <person name="Kaczynski Z."/>
            <person name="Czerwicka M."/>
            <person name="Jafra S."/>
        </authorList>
    </citation>
    <scope>NUCLEOTIDE SEQUENCE [LARGE SCALE GENOMIC DNA]</scope>
    <source>
        <strain evidence="1 2">A44</strain>
    </source>
</reference>
<dbReference type="KEGG" id="och:CES85_0672"/>